<reference evidence="2" key="1">
    <citation type="submission" date="2016-10" db="EMBL/GenBank/DDBJ databases">
        <authorList>
            <person name="Varghese N."/>
            <person name="Submissions S."/>
        </authorList>
    </citation>
    <scope>NUCLEOTIDE SEQUENCE [LARGE SCALE GENOMIC DNA]</scope>
    <source>
        <strain evidence="2">GAS369</strain>
    </source>
</reference>
<dbReference type="PANTHER" id="PTHR39328:SF1">
    <property type="entry name" value="BLL2871 PROTEIN"/>
    <property type="match status" value="1"/>
</dbReference>
<dbReference type="RefSeq" id="WP_146688776.1">
    <property type="nucleotide sequence ID" value="NZ_LT629750.1"/>
</dbReference>
<dbReference type="Proteomes" id="UP000243904">
    <property type="component" value="Chromosome I"/>
</dbReference>
<dbReference type="Pfam" id="PF06267">
    <property type="entry name" value="DUF1028"/>
    <property type="match status" value="1"/>
</dbReference>
<keyword evidence="2" id="KW-1185">Reference proteome</keyword>
<dbReference type="Gene3D" id="3.60.20.10">
    <property type="entry name" value="Glutamine Phosphoribosylpyrophosphate, subunit 1, domain 1"/>
    <property type="match status" value="1"/>
</dbReference>
<dbReference type="AlphaFoldDB" id="A0A1H1XLE1"/>
<accession>A0A1H1XLE1</accession>
<protein>
    <submittedName>
        <fullName evidence="1">Uncharacterized conserved protein, Ntn-hydrolase superfamily</fullName>
    </submittedName>
</protein>
<proteinExistence type="predicted"/>
<keyword evidence="1" id="KW-0378">Hydrolase</keyword>
<dbReference type="PANTHER" id="PTHR39328">
    <property type="entry name" value="BLL2871 PROTEIN"/>
    <property type="match status" value="1"/>
</dbReference>
<dbReference type="SUPFAM" id="SSF56235">
    <property type="entry name" value="N-terminal nucleophile aminohydrolases (Ntn hydrolases)"/>
    <property type="match status" value="1"/>
</dbReference>
<evidence type="ECO:0000313" key="1">
    <source>
        <dbReference type="EMBL" id="SDT10022.1"/>
    </source>
</evidence>
<dbReference type="EMBL" id="LT629750">
    <property type="protein sequence ID" value="SDT10022.1"/>
    <property type="molecule type" value="Genomic_DNA"/>
</dbReference>
<dbReference type="InterPro" id="IPR029055">
    <property type="entry name" value="Ntn_hydrolases_N"/>
</dbReference>
<dbReference type="InterPro" id="IPR010430">
    <property type="entry name" value="DUF1028"/>
</dbReference>
<organism evidence="1 2">
    <name type="scientific">Bradyrhizobium canariense</name>
    <dbReference type="NCBI Taxonomy" id="255045"/>
    <lineage>
        <taxon>Bacteria</taxon>
        <taxon>Pseudomonadati</taxon>
        <taxon>Pseudomonadota</taxon>
        <taxon>Alphaproteobacteria</taxon>
        <taxon>Hyphomicrobiales</taxon>
        <taxon>Nitrobacteraceae</taxon>
        <taxon>Bradyrhizobium</taxon>
    </lineage>
</organism>
<gene>
    <name evidence="1" type="ORF">SAMN05444158_4382</name>
</gene>
<name>A0A1H1XLE1_9BRAD</name>
<dbReference type="GO" id="GO:0016787">
    <property type="term" value="F:hydrolase activity"/>
    <property type="evidence" value="ECO:0007669"/>
    <property type="project" value="UniProtKB-KW"/>
</dbReference>
<sequence>MTFSLTARCPETGMFGMVISSSSPAVAARCVHLRAKAGAVASQNVTDPALGQIGLDLLARGLGAHEVCAALVASTPFMAYRQLALVDAFGRVASYSGSNTLGIHAVHSGEGVIAAGNLLSSDQVPAAMVRSYQDNAGKPFATRLVAALRAGLDQGGEAGPVHSAGLCVVREVSWAIVDLRVDWSDRPIAALEEVWAAYEPQVEDYVRRARNPSAAPGFGVPGDSRV</sequence>
<evidence type="ECO:0000313" key="2">
    <source>
        <dbReference type="Proteomes" id="UP000243904"/>
    </source>
</evidence>